<dbReference type="Proteomes" id="UP001335737">
    <property type="component" value="Unassembled WGS sequence"/>
</dbReference>
<evidence type="ECO:0000313" key="1">
    <source>
        <dbReference type="EMBL" id="MEC5422710.1"/>
    </source>
</evidence>
<accession>A0ABU6KC42</accession>
<protein>
    <recommendedName>
        <fullName evidence="3">Flagellar hook-length control protein FliK</fullName>
    </recommendedName>
</protein>
<gene>
    <name evidence="1" type="ORF">QGM71_04270</name>
</gene>
<comment type="caution">
    <text evidence="1">The sequence shown here is derived from an EMBL/GenBank/DDBJ whole genome shotgun (WGS) entry which is preliminary data.</text>
</comment>
<organism evidence="1 2">
    <name type="scientific">Virgibacillus tibetensis</name>
    <dbReference type="NCBI Taxonomy" id="3042313"/>
    <lineage>
        <taxon>Bacteria</taxon>
        <taxon>Bacillati</taxon>
        <taxon>Bacillota</taxon>
        <taxon>Bacilli</taxon>
        <taxon>Bacillales</taxon>
        <taxon>Bacillaceae</taxon>
        <taxon>Virgibacillus</taxon>
    </lineage>
</organism>
<reference evidence="1 2" key="1">
    <citation type="journal article" date="2024" name="Int. J. Syst. Evol. Microbiol.">
        <title>Virgibacillus tibetensis sp. nov., isolated from salt lake on the Tibetan Plateau of China.</title>
        <authorList>
            <person name="Phurbu D."/>
            <person name="Liu Z.-X."/>
            <person name="Wang R."/>
            <person name="Zheng Y.-Y."/>
            <person name="Liu H.-C."/>
            <person name="Zhou Y.-G."/>
            <person name="Yu Y.-J."/>
            <person name="Li A.-H."/>
        </authorList>
    </citation>
    <scope>NUCLEOTIDE SEQUENCE [LARGE SCALE GENOMIC DNA]</scope>
    <source>
        <strain evidence="1 2">C22-A2</strain>
    </source>
</reference>
<dbReference type="RefSeq" id="WP_327606263.1">
    <property type="nucleotide sequence ID" value="NZ_JARZFX010000001.1"/>
</dbReference>
<name>A0ABU6KC42_9BACI</name>
<evidence type="ECO:0008006" key="3">
    <source>
        <dbReference type="Google" id="ProtNLM"/>
    </source>
</evidence>
<proteinExistence type="predicted"/>
<evidence type="ECO:0000313" key="2">
    <source>
        <dbReference type="Proteomes" id="UP001335737"/>
    </source>
</evidence>
<dbReference type="EMBL" id="JARZFX010000001">
    <property type="protein sequence ID" value="MEC5422710.1"/>
    <property type="molecule type" value="Genomic_DNA"/>
</dbReference>
<sequence length="595" mass="66539">MSIYRVSGTQKAQTEIAVQGFRTGQIIQGKILKLYPENKAQIQLGSQKMIAQLEASLSVGGKYHFQVQATGDVIHLRVLGEPLVNQEHSNATNLMQQLGLKTSKTNTDFLQTLIGEKIPFDKVQLSRAFQVLDGVKNKVQAGTILKEMITAKFPITESVYHALVVKHSSSSTVQMKSVLQQLRQDSIKPQLTDRLSRMVEPPSNASTALIKQILNEIMTNNRQLFTILKAAGAVDQSVEFSAWKSQWEAVAKQNNLNLQHITNQQTSTLKLPHQINANGVIQAFEQMVTNKEALLSGTREITQLWGDKISRSVAVNSTLSLQEFSQMKQQVTQLIAPLLSDGQLQITKIVQNNPVQLRQLLAVIQTLNHMQTYTTIEHTLHTVNTNKGFIQATPRDQFMMQVNQTLLFTGLSYENQLAKDPEQQQATVKGMLLQLLQHSDGAVNERGQQLLHFINGMQLSTVNETTNFLQASLQVPGERLGLASDLNLEIEGRKTAEGEINPDYCRILFYLDLANLKETIIDMNIQKRAVAVTIFNDTDQLKDLSISIQPVLKEGLQDLNYQLSTVAFKPIKKSDDPIKAKTAYQPSYKGVDFRI</sequence>
<keyword evidence="2" id="KW-1185">Reference proteome</keyword>